<proteinExistence type="inferred from homology"/>
<reference evidence="5 6" key="1">
    <citation type="submission" date="2018-02" db="EMBL/GenBank/DDBJ databases">
        <title>Draft genome of wild Prunus yedoensis var. nudiflora.</title>
        <authorList>
            <person name="Baek S."/>
            <person name="Kim J.-H."/>
            <person name="Choi K."/>
            <person name="Kim G.-B."/>
            <person name="Cho A."/>
            <person name="Jang H."/>
            <person name="Shin C.-H."/>
            <person name="Yu H.-J."/>
            <person name="Mun J.-H."/>
        </authorList>
    </citation>
    <scope>NUCLEOTIDE SEQUENCE [LARGE SCALE GENOMIC DNA]</scope>
    <source>
        <strain evidence="6">cv. Jeju island</strain>
        <tissue evidence="5">Leaf</tissue>
    </source>
</reference>
<dbReference type="OrthoDB" id="5835829at2759"/>
<evidence type="ECO:0000256" key="2">
    <source>
        <dbReference type="ARBA" id="ARBA00022679"/>
    </source>
</evidence>
<comment type="caution">
    <text evidence="5">The sequence shown here is derived from an EMBL/GenBank/DDBJ whole genome shotgun (WGS) entry which is preliminary data.</text>
</comment>
<dbReference type="EC" id="2.4.1.-" evidence="4"/>
<keyword evidence="2 3" id="KW-0808">Transferase</keyword>
<dbReference type="CDD" id="cd03784">
    <property type="entry name" value="GT1_Gtf-like"/>
    <property type="match status" value="1"/>
</dbReference>
<evidence type="ECO:0000256" key="1">
    <source>
        <dbReference type="ARBA" id="ARBA00009995"/>
    </source>
</evidence>
<dbReference type="PROSITE" id="PS51257">
    <property type="entry name" value="PROKAR_LIPOPROTEIN"/>
    <property type="match status" value="1"/>
</dbReference>
<comment type="similarity">
    <text evidence="1 3">Belongs to the UDP-glycosyltransferase family.</text>
</comment>
<dbReference type="Proteomes" id="UP000250321">
    <property type="component" value="Unassembled WGS sequence"/>
</dbReference>
<dbReference type="GO" id="GO:0080044">
    <property type="term" value="F:quercetin 7-O-glucosyltransferase activity"/>
    <property type="evidence" value="ECO:0007669"/>
    <property type="project" value="TreeGrafter"/>
</dbReference>
<dbReference type="Pfam" id="PF00201">
    <property type="entry name" value="UDPGT"/>
    <property type="match status" value="1"/>
</dbReference>
<dbReference type="SUPFAM" id="SSF53756">
    <property type="entry name" value="UDP-Glycosyltransferase/glycogen phosphorylase"/>
    <property type="match status" value="1"/>
</dbReference>
<dbReference type="Gene3D" id="3.40.50.2000">
    <property type="entry name" value="Glycogen Phosphorylase B"/>
    <property type="match status" value="2"/>
</dbReference>
<evidence type="ECO:0000313" key="6">
    <source>
        <dbReference type="Proteomes" id="UP000250321"/>
    </source>
</evidence>
<dbReference type="EMBL" id="PJQY01003288">
    <property type="protein sequence ID" value="PQM38681.1"/>
    <property type="molecule type" value="Genomic_DNA"/>
</dbReference>
<dbReference type="GO" id="GO:0080043">
    <property type="term" value="F:quercetin 3-O-glucosyltransferase activity"/>
    <property type="evidence" value="ECO:0007669"/>
    <property type="project" value="TreeGrafter"/>
</dbReference>
<dbReference type="PANTHER" id="PTHR11926:SF1534">
    <property type="entry name" value="GLYCOSYLTRANSFERASE"/>
    <property type="match status" value="1"/>
</dbReference>
<dbReference type="PANTHER" id="PTHR11926">
    <property type="entry name" value="GLUCOSYL/GLUCURONOSYL TRANSFERASES"/>
    <property type="match status" value="1"/>
</dbReference>
<evidence type="ECO:0000313" key="5">
    <source>
        <dbReference type="EMBL" id="PQM38681.1"/>
    </source>
</evidence>
<keyword evidence="6" id="KW-1185">Reference proteome</keyword>
<evidence type="ECO:0000256" key="3">
    <source>
        <dbReference type="RuleBase" id="RU003718"/>
    </source>
</evidence>
<name>A0A314UMU4_PRUYE</name>
<gene>
    <name evidence="5" type="ORF">Pyn_15143</name>
</gene>
<sequence>MDIKHHHHHHHHHFLLVSCPAQGHINPTLQLAKRLIGIGGTHVTYATTIHGLTQIKSFPSLEGLSYASFSDGFDDGIKPTQDPNMSEFKLVGSKTLKALIEKISTSQDHSGPVTFLIYSVLLPWAAEVASDCGIPSAFLCIQSTTSYALCHHYFNHFHNCPPFPNSMTIEGLPPFAPTELPSFLLPTSPHVSIIPIFQEHIQVSEQGKPNSSLVLLNTFDALEEAAIKVLRSSGMNVIPIGPLVITGFWEESENQSSDAGFRCDLFDKSEDDYLQWLDSKPDRSVVYVSFGSMVVLKRDQIEEMLNGLVESGLPVLWVIRCAEKGGDQEAQIMKIKNRLKIKEQGLVVPWCSQMEVLGHKSVGCFVMHCGWNSTVESLVAGVPMVGCAQFSDQNTNAKLVEEVWGVGVRAKENEEGMIEGAEIKRCLEIVMGDGERGEEIRRNCEKWKGLAKEAVKEGGSSDYNLRHFIGGLG</sequence>
<dbReference type="AlphaFoldDB" id="A0A314UMU4"/>
<dbReference type="PROSITE" id="PS00375">
    <property type="entry name" value="UDPGT"/>
    <property type="match status" value="1"/>
</dbReference>
<dbReference type="InterPro" id="IPR035595">
    <property type="entry name" value="UDP_glycos_trans_CS"/>
</dbReference>
<organism evidence="5 6">
    <name type="scientific">Prunus yedoensis var. nudiflora</name>
    <dbReference type="NCBI Taxonomy" id="2094558"/>
    <lineage>
        <taxon>Eukaryota</taxon>
        <taxon>Viridiplantae</taxon>
        <taxon>Streptophyta</taxon>
        <taxon>Embryophyta</taxon>
        <taxon>Tracheophyta</taxon>
        <taxon>Spermatophyta</taxon>
        <taxon>Magnoliopsida</taxon>
        <taxon>eudicotyledons</taxon>
        <taxon>Gunneridae</taxon>
        <taxon>Pentapetalae</taxon>
        <taxon>rosids</taxon>
        <taxon>fabids</taxon>
        <taxon>Rosales</taxon>
        <taxon>Rosaceae</taxon>
        <taxon>Amygdaloideae</taxon>
        <taxon>Amygdaleae</taxon>
        <taxon>Prunus</taxon>
    </lineage>
</organism>
<accession>A0A314UMU4</accession>
<dbReference type="FunFam" id="3.40.50.2000:FF:000019">
    <property type="entry name" value="Glycosyltransferase"/>
    <property type="match status" value="1"/>
</dbReference>
<dbReference type="InterPro" id="IPR002213">
    <property type="entry name" value="UDP_glucos_trans"/>
</dbReference>
<keyword evidence="3" id="KW-0328">Glycosyltransferase</keyword>
<protein>
    <recommendedName>
        <fullName evidence="4">Glycosyltransferase</fullName>
        <ecNumber evidence="4">2.4.1.-</ecNumber>
    </recommendedName>
</protein>
<evidence type="ECO:0000256" key="4">
    <source>
        <dbReference type="RuleBase" id="RU362057"/>
    </source>
</evidence>